<protein>
    <submittedName>
        <fullName evidence="4">Aspartate ammonia-lyase</fullName>
        <ecNumber evidence="4">4.3.1.1</ecNumber>
    </submittedName>
</protein>
<keyword evidence="5" id="KW-1185">Reference proteome</keyword>
<keyword evidence="1 4" id="KW-0456">Lyase</keyword>
<dbReference type="InterPro" id="IPR024083">
    <property type="entry name" value="Fumarase/histidase_N"/>
</dbReference>
<dbReference type="InterPro" id="IPR018951">
    <property type="entry name" value="Fumarase_C_C"/>
</dbReference>
<feature type="domain" description="Fumarate lyase N-terminal" evidence="2">
    <location>
        <begin position="38"/>
        <end position="368"/>
    </location>
</feature>
<evidence type="ECO:0000259" key="2">
    <source>
        <dbReference type="Pfam" id="PF00206"/>
    </source>
</evidence>
<dbReference type="Gene3D" id="1.10.40.30">
    <property type="entry name" value="Fumarase/aspartase (C-terminal domain)"/>
    <property type="match status" value="1"/>
</dbReference>
<dbReference type="NCBIfam" id="NF008909">
    <property type="entry name" value="PRK12273.1"/>
    <property type="match status" value="1"/>
</dbReference>
<dbReference type="Gene3D" id="1.20.200.10">
    <property type="entry name" value="Fumarase/aspartase (Central domain)"/>
    <property type="match status" value="1"/>
</dbReference>
<dbReference type="PROSITE" id="PS00163">
    <property type="entry name" value="FUMARATE_LYASES"/>
    <property type="match status" value="1"/>
</dbReference>
<name>A0ABU5ZGR9_9BACL</name>
<dbReference type="PRINTS" id="PR00145">
    <property type="entry name" value="ARGSUCLYASE"/>
</dbReference>
<sequence>MTMTMGALTIGYLQKSPEAGNPHHFEGGRFRVSADSLGEVRIPAGAYYGPQTRRAVENFPISGLRLPRRFIRAQALIKASAAAVHMRLGELDGRIGSAIVRAAEEVVEGKWDDQFVVDVYQAGAGTSQNMNANEVIANRALELLGEPFDNKKVIHPNDHVNRGQSTNDTIPTAIYISAYESLREELFPALDRLFGALYDKGKEFDPILKSGRTHLQDAVPLRLGQEFMGYAYTVKDAAAALERASQRLLEIGIGGNAVGTGVNTRPEYIPMMLEELSRRTGVQWREPSDRFAFMQNPSAALAVSGHVRELAVHLIKISSDLRLLSSGPNTGLAEIRLPAVQPGSSIMPGKVNPVIPEMLYMVCCQVIGNDTAIQTAMAGSQLEINVMMPVITHSLLQSISIMSNAVQVFVDKCVVGITADSERCAYWADRSLAMVTLLNPLIGYDRAAEIARRSLETGRSIKDLVAAGGLVPQEQWDELILNSTGKS</sequence>
<proteinExistence type="predicted"/>
<feature type="domain" description="Fumarase C C-terminal" evidence="3">
    <location>
        <begin position="434"/>
        <end position="480"/>
    </location>
</feature>
<dbReference type="PRINTS" id="PR00149">
    <property type="entry name" value="FUMRATELYASE"/>
</dbReference>
<evidence type="ECO:0000313" key="5">
    <source>
        <dbReference type="Proteomes" id="UP001310386"/>
    </source>
</evidence>
<dbReference type="InterPro" id="IPR000362">
    <property type="entry name" value="Fumarate_lyase_fam"/>
</dbReference>
<dbReference type="InterPro" id="IPR020557">
    <property type="entry name" value="Fumarate_lyase_CS"/>
</dbReference>
<dbReference type="Gene3D" id="1.10.275.10">
    <property type="entry name" value="Fumarase/aspartase (N-terminal domain)"/>
    <property type="match status" value="1"/>
</dbReference>
<dbReference type="Pfam" id="PF10415">
    <property type="entry name" value="FumaraseC_C"/>
    <property type="match status" value="1"/>
</dbReference>
<evidence type="ECO:0000259" key="3">
    <source>
        <dbReference type="Pfam" id="PF10415"/>
    </source>
</evidence>
<dbReference type="SUPFAM" id="SSF48557">
    <property type="entry name" value="L-aspartase-like"/>
    <property type="match status" value="1"/>
</dbReference>
<dbReference type="GO" id="GO:0008797">
    <property type="term" value="F:aspartate ammonia-lyase activity"/>
    <property type="evidence" value="ECO:0007669"/>
    <property type="project" value="UniProtKB-EC"/>
</dbReference>
<dbReference type="InterPro" id="IPR051546">
    <property type="entry name" value="Aspartate_Ammonia-Lyase"/>
</dbReference>
<dbReference type="EC" id="4.3.1.1" evidence="4"/>
<dbReference type="EMBL" id="JAYJLD010000005">
    <property type="protein sequence ID" value="MEB3101072.1"/>
    <property type="molecule type" value="Genomic_DNA"/>
</dbReference>
<evidence type="ECO:0000313" key="4">
    <source>
        <dbReference type="EMBL" id="MEB3101072.1"/>
    </source>
</evidence>
<comment type="caution">
    <text evidence="4">The sequence shown here is derived from an EMBL/GenBank/DDBJ whole genome shotgun (WGS) entry which is preliminary data.</text>
</comment>
<dbReference type="Pfam" id="PF00206">
    <property type="entry name" value="Lyase_1"/>
    <property type="match status" value="1"/>
</dbReference>
<dbReference type="InterPro" id="IPR022761">
    <property type="entry name" value="Fumarate_lyase_N"/>
</dbReference>
<organism evidence="4 5">
    <name type="scientific">Ferviditalea candida</name>
    <dbReference type="NCBI Taxonomy" id="3108399"/>
    <lineage>
        <taxon>Bacteria</taxon>
        <taxon>Bacillati</taxon>
        <taxon>Bacillota</taxon>
        <taxon>Bacilli</taxon>
        <taxon>Bacillales</taxon>
        <taxon>Paenibacillaceae</taxon>
        <taxon>Ferviditalea</taxon>
    </lineage>
</organism>
<dbReference type="CDD" id="cd01596">
    <property type="entry name" value="Aspartase_like"/>
    <property type="match status" value="1"/>
</dbReference>
<dbReference type="PANTHER" id="PTHR42696:SF2">
    <property type="entry name" value="ASPARTATE AMMONIA-LYASE"/>
    <property type="match status" value="1"/>
</dbReference>
<dbReference type="InterPro" id="IPR008948">
    <property type="entry name" value="L-Aspartase-like"/>
</dbReference>
<gene>
    <name evidence="4" type="ORF">VF724_05285</name>
</gene>
<evidence type="ECO:0000256" key="1">
    <source>
        <dbReference type="ARBA" id="ARBA00023239"/>
    </source>
</evidence>
<dbReference type="Proteomes" id="UP001310386">
    <property type="component" value="Unassembled WGS sequence"/>
</dbReference>
<reference evidence="4" key="1">
    <citation type="submission" date="2023-12" db="EMBL/GenBank/DDBJ databases">
        <title>Fervidustalea candida gen. nov., sp. nov., a novel member of the family Paenibacillaceae isolated from a geothermal area.</title>
        <authorList>
            <person name="Li W.-J."/>
            <person name="Jiao J.-Y."/>
            <person name="Chen Y."/>
        </authorList>
    </citation>
    <scope>NUCLEOTIDE SEQUENCE</scope>
    <source>
        <strain evidence="4">SYSU GA230002</strain>
    </source>
</reference>
<dbReference type="PANTHER" id="PTHR42696">
    <property type="entry name" value="ASPARTATE AMMONIA-LYASE"/>
    <property type="match status" value="1"/>
</dbReference>
<dbReference type="RefSeq" id="WP_371753186.1">
    <property type="nucleotide sequence ID" value="NZ_JAYJLD010000005.1"/>
</dbReference>
<accession>A0ABU5ZGR9</accession>